<dbReference type="Pfam" id="PF01546">
    <property type="entry name" value="Peptidase_M20"/>
    <property type="match status" value="1"/>
</dbReference>
<organism evidence="4 5">
    <name type="scientific">Turicimonas muris</name>
    <dbReference type="NCBI Taxonomy" id="1796652"/>
    <lineage>
        <taxon>Bacteria</taxon>
        <taxon>Pseudomonadati</taxon>
        <taxon>Pseudomonadota</taxon>
        <taxon>Betaproteobacteria</taxon>
        <taxon>Burkholderiales</taxon>
        <taxon>Sutterellaceae</taxon>
        <taxon>Turicimonas</taxon>
    </lineage>
</organism>
<dbReference type="PANTHER" id="PTHR43270">
    <property type="entry name" value="BETA-ALA-HIS DIPEPTIDASE"/>
    <property type="match status" value="1"/>
</dbReference>
<dbReference type="GO" id="GO:0006508">
    <property type="term" value="P:proteolysis"/>
    <property type="evidence" value="ECO:0007669"/>
    <property type="project" value="UniProtKB-KW"/>
</dbReference>
<dbReference type="SUPFAM" id="SSF53187">
    <property type="entry name" value="Zn-dependent exopeptidases"/>
    <property type="match status" value="1"/>
</dbReference>
<dbReference type="InterPro" id="IPR051458">
    <property type="entry name" value="Cyt/Met_Dipeptidase"/>
</dbReference>
<dbReference type="GeneID" id="78362278"/>
<dbReference type="Gene3D" id="3.30.70.360">
    <property type="match status" value="1"/>
</dbReference>
<evidence type="ECO:0000313" key="5">
    <source>
        <dbReference type="Proteomes" id="UP000214610"/>
    </source>
</evidence>
<accession>A0A227KK75</accession>
<keyword evidence="5" id="KW-1185">Reference proteome</keyword>
<dbReference type="GO" id="GO:0008233">
    <property type="term" value="F:peptidase activity"/>
    <property type="evidence" value="ECO:0007669"/>
    <property type="project" value="UniProtKB-KW"/>
</dbReference>
<keyword evidence="3" id="KW-0378">Hydrolase</keyword>
<dbReference type="GO" id="GO:0046872">
    <property type="term" value="F:metal ion binding"/>
    <property type="evidence" value="ECO:0007669"/>
    <property type="project" value="UniProtKB-KW"/>
</dbReference>
<evidence type="ECO:0000256" key="2">
    <source>
        <dbReference type="ARBA" id="ARBA00022723"/>
    </source>
</evidence>
<dbReference type="InterPro" id="IPR002933">
    <property type="entry name" value="Peptidase_M20"/>
</dbReference>
<proteinExistence type="predicted"/>
<keyword evidence="2" id="KW-0479">Metal-binding</keyword>
<sequence>MIEKIFEQVKDKWNQTTEQGIKDFVEIPALSPDFDKKWEENGVLLKAVEFAKNWVEKQDIKGLSTKIVQEEGFPPCLYVEIEASEGNTAKESVFLYGHLDKQPPNLGWDEDKGPWKPVVQDGKLYGRGAADDGYSFFCSLSAVKALQELNISHPRCVGLFETCEESGSAHYETYLKHVEEQLGAIGLVVALDSSCGDYDRLWITNSLRGMIGGAIKVEVLKEGVHSGEASGIVPSSFMILRSLLDRVEDSKKGKVIGIPFHTVLTSDILKQSKKIAKILGDKAWEQFPWAGETSPLCNEPMECILRRNWEPALTVTGADGIPSVENGGNVLRPWTKIKIGMRLPPNVEASLASQAFKDVVTAHPPFNAKVDYEPVVMSNGWVAKEPKKWLKKSFKKASKSLWGNDFCYLGMGASIPLLNVFSREWPSAEFVVAGVLGPKSNAHGPNEFLHIDYAQKLTASVAYIIAKMAKAEE</sequence>
<keyword evidence="1" id="KW-0645">Protease</keyword>
<protein>
    <submittedName>
        <fullName evidence="4">Peptidase M20</fullName>
    </submittedName>
</protein>
<evidence type="ECO:0000256" key="1">
    <source>
        <dbReference type="ARBA" id="ARBA00022670"/>
    </source>
</evidence>
<dbReference type="PANTHER" id="PTHR43270:SF4">
    <property type="entry name" value="CARNOSINE DIPEPTIDASE 2, ISOFORM A"/>
    <property type="match status" value="1"/>
</dbReference>
<dbReference type="Gene3D" id="3.40.630.10">
    <property type="entry name" value="Zn peptidases"/>
    <property type="match status" value="1"/>
</dbReference>
<evidence type="ECO:0000313" key="4">
    <source>
        <dbReference type="EMBL" id="OXE47318.1"/>
    </source>
</evidence>
<dbReference type="RefSeq" id="WP_066594435.1">
    <property type="nucleotide sequence ID" value="NZ_CAJTBZ010000010.1"/>
</dbReference>
<dbReference type="EMBL" id="NHMP01000005">
    <property type="protein sequence ID" value="OXE47318.1"/>
    <property type="molecule type" value="Genomic_DNA"/>
</dbReference>
<name>A0A227KK75_9BURK</name>
<dbReference type="AlphaFoldDB" id="A0A227KK75"/>
<gene>
    <name evidence="4" type="ORF">ADH67_09180</name>
</gene>
<evidence type="ECO:0000256" key="3">
    <source>
        <dbReference type="ARBA" id="ARBA00022801"/>
    </source>
</evidence>
<comment type="caution">
    <text evidence="4">The sequence shown here is derived from an EMBL/GenBank/DDBJ whole genome shotgun (WGS) entry which is preliminary data.</text>
</comment>
<dbReference type="Proteomes" id="UP000214610">
    <property type="component" value="Unassembled WGS sequence"/>
</dbReference>
<reference evidence="5" key="1">
    <citation type="submission" date="2017-05" db="EMBL/GenBank/DDBJ databases">
        <title>Improved OligoMM genomes.</title>
        <authorList>
            <person name="Garzetti D."/>
        </authorList>
    </citation>
    <scope>NUCLEOTIDE SEQUENCE [LARGE SCALE GENOMIC DNA]</scope>
    <source>
        <strain evidence="5">YL45</strain>
    </source>
</reference>